<name>A0A085LVY1_9BILA</name>
<protein>
    <submittedName>
        <fullName evidence="1">Uncharacterized protein</fullName>
    </submittedName>
</protein>
<sequence>MDRVPIFLKCFPQVLKFLSQVFLITIKSPCQLGTGLFKQLSCFEDLCAVSTSDVSEDGVSCNGLRYFHN</sequence>
<dbReference type="Proteomes" id="UP000030764">
    <property type="component" value="Unassembled WGS sequence"/>
</dbReference>
<reference evidence="1 2" key="1">
    <citation type="journal article" date="2014" name="Nat. Genet.">
        <title>Genome and transcriptome of the porcine whipworm Trichuris suis.</title>
        <authorList>
            <person name="Jex A.R."/>
            <person name="Nejsum P."/>
            <person name="Schwarz E.M."/>
            <person name="Hu L."/>
            <person name="Young N.D."/>
            <person name="Hall R.S."/>
            <person name="Korhonen P.K."/>
            <person name="Liao S."/>
            <person name="Thamsborg S."/>
            <person name="Xia J."/>
            <person name="Xu P."/>
            <person name="Wang S."/>
            <person name="Scheerlinck J.P."/>
            <person name="Hofmann A."/>
            <person name="Sternberg P.W."/>
            <person name="Wang J."/>
            <person name="Gasser R.B."/>
        </authorList>
    </citation>
    <scope>NUCLEOTIDE SEQUENCE [LARGE SCALE GENOMIC DNA]</scope>
    <source>
        <strain evidence="1">DCEP-RM93M</strain>
    </source>
</reference>
<accession>A0A085LVY1</accession>
<gene>
    <name evidence="1" type="ORF">M513_09951</name>
</gene>
<evidence type="ECO:0000313" key="2">
    <source>
        <dbReference type="Proteomes" id="UP000030764"/>
    </source>
</evidence>
<dbReference type="EMBL" id="KL363277">
    <property type="protein sequence ID" value="KFD49127.1"/>
    <property type="molecule type" value="Genomic_DNA"/>
</dbReference>
<organism evidence="1 2">
    <name type="scientific">Trichuris suis</name>
    <name type="common">pig whipworm</name>
    <dbReference type="NCBI Taxonomy" id="68888"/>
    <lineage>
        <taxon>Eukaryota</taxon>
        <taxon>Metazoa</taxon>
        <taxon>Ecdysozoa</taxon>
        <taxon>Nematoda</taxon>
        <taxon>Enoplea</taxon>
        <taxon>Dorylaimia</taxon>
        <taxon>Trichinellida</taxon>
        <taxon>Trichuridae</taxon>
        <taxon>Trichuris</taxon>
    </lineage>
</organism>
<evidence type="ECO:0000313" key="1">
    <source>
        <dbReference type="EMBL" id="KFD49127.1"/>
    </source>
</evidence>
<proteinExistence type="predicted"/>
<keyword evidence="2" id="KW-1185">Reference proteome</keyword>
<dbReference type="AlphaFoldDB" id="A0A085LVY1"/>